<proteinExistence type="predicted"/>
<dbReference type="Gene3D" id="3.40.50.2300">
    <property type="match status" value="1"/>
</dbReference>
<dbReference type="RefSeq" id="WP_249861408.1">
    <property type="nucleotide sequence ID" value="NZ_CP027059.1"/>
</dbReference>
<feature type="domain" description="Response regulatory" evidence="7">
    <location>
        <begin position="5"/>
        <end position="124"/>
    </location>
</feature>
<dbReference type="PANTHER" id="PTHR43214">
    <property type="entry name" value="TWO-COMPONENT RESPONSE REGULATOR"/>
    <property type="match status" value="1"/>
</dbReference>
<dbReference type="InterPro" id="IPR001789">
    <property type="entry name" value="Sig_transdc_resp-reg_receiver"/>
</dbReference>
<organism evidence="8 9">
    <name type="scientific">Paenibacillus konkukensis</name>
    <dbReference type="NCBI Taxonomy" id="2020716"/>
    <lineage>
        <taxon>Bacteria</taxon>
        <taxon>Bacillati</taxon>
        <taxon>Bacillota</taxon>
        <taxon>Bacilli</taxon>
        <taxon>Bacillales</taxon>
        <taxon>Paenibacillaceae</taxon>
        <taxon>Paenibacillus</taxon>
    </lineage>
</organism>
<reference evidence="8" key="1">
    <citation type="submission" date="2018-02" db="EMBL/GenBank/DDBJ databases">
        <authorList>
            <person name="Kim S.-K."/>
            <person name="Jung H.-I."/>
            <person name="Lee S.-W."/>
        </authorList>
    </citation>
    <scope>NUCLEOTIDE SEQUENCE</scope>
    <source>
        <strain evidence="8">SK3146</strain>
    </source>
</reference>
<keyword evidence="4" id="KW-0238">DNA-binding</keyword>
<dbReference type="Pfam" id="PF00072">
    <property type="entry name" value="Response_reg"/>
    <property type="match status" value="1"/>
</dbReference>
<keyword evidence="5" id="KW-0804">Transcription</keyword>
<keyword evidence="3" id="KW-0805">Transcription regulation</keyword>
<evidence type="ECO:0000259" key="7">
    <source>
        <dbReference type="PROSITE" id="PS50110"/>
    </source>
</evidence>
<evidence type="ECO:0000256" key="1">
    <source>
        <dbReference type="ARBA" id="ARBA00022553"/>
    </source>
</evidence>
<evidence type="ECO:0000256" key="3">
    <source>
        <dbReference type="ARBA" id="ARBA00023015"/>
    </source>
</evidence>
<dbReference type="Pfam" id="PF00196">
    <property type="entry name" value="GerE"/>
    <property type="match status" value="1"/>
</dbReference>
<evidence type="ECO:0000256" key="6">
    <source>
        <dbReference type="PROSITE-ProRule" id="PRU00169"/>
    </source>
</evidence>
<accession>A0ABY4RUU4</accession>
<dbReference type="InterPro" id="IPR011006">
    <property type="entry name" value="CheY-like_superfamily"/>
</dbReference>
<protein>
    <submittedName>
        <fullName evidence="8">Transcriptional regulatory protein DegU</fullName>
    </submittedName>
</protein>
<evidence type="ECO:0000256" key="4">
    <source>
        <dbReference type="ARBA" id="ARBA00023125"/>
    </source>
</evidence>
<keyword evidence="9" id="KW-1185">Reference proteome</keyword>
<dbReference type="InterPro" id="IPR000792">
    <property type="entry name" value="Tscrpt_reg_LuxR_C"/>
</dbReference>
<keyword evidence="1 6" id="KW-0597">Phosphoprotein</keyword>
<evidence type="ECO:0000256" key="5">
    <source>
        <dbReference type="ARBA" id="ARBA00023163"/>
    </source>
</evidence>
<dbReference type="InterPro" id="IPR016032">
    <property type="entry name" value="Sig_transdc_resp-reg_C-effctor"/>
</dbReference>
<evidence type="ECO:0000313" key="8">
    <source>
        <dbReference type="EMBL" id="UQZ85817.1"/>
    </source>
</evidence>
<evidence type="ECO:0000256" key="2">
    <source>
        <dbReference type="ARBA" id="ARBA00023012"/>
    </source>
</evidence>
<dbReference type="Gene3D" id="1.10.10.10">
    <property type="entry name" value="Winged helix-like DNA-binding domain superfamily/Winged helix DNA-binding domain"/>
    <property type="match status" value="1"/>
</dbReference>
<feature type="modified residue" description="4-aspartylphosphate" evidence="6">
    <location>
        <position position="56"/>
    </location>
</feature>
<dbReference type="SMART" id="SM00448">
    <property type="entry name" value="REC"/>
    <property type="match status" value="1"/>
</dbReference>
<reference evidence="8" key="2">
    <citation type="journal article" date="2021" name="J Anim Sci Technol">
        <title>Complete genome sequence of Paenibacillus konkukensis sp. nov. SK3146 as a potential probiotic strain.</title>
        <authorList>
            <person name="Jung H.I."/>
            <person name="Park S."/>
            <person name="Niu K.M."/>
            <person name="Lee S.W."/>
            <person name="Kothari D."/>
            <person name="Yi K.J."/>
            <person name="Kim S.K."/>
        </authorList>
    </citation>
    <scope>NUCLEOTIDE SEQUENCE</scope>
    <source>
        <strain evidence="8">SK3146</strain>
    </source>
</reference>
<gene>
    <name evidence="8" type="primary">degU_8</name>
    <name evidence="8" type="ORF">SK3146_05106</name>
</gene>
<dbReference type="Proteomes" id="UP001057134">
    <property type="component" value="Chromosome"/>
</dbReference>
<keyword evidence="2" id="KW-0902">Two-component regulatory system</keyword>
<dbReference type="InterPro" id="IPR039420">
    <property type="entry name" value="WalR-like"/>
</dbReference>
<sequence>MDRIRAMYVEDDQEWRSGLQQFLAGHEQIDLFSCVSTIQECFTLLRNEHADIVIMDIILNDSKASGLDAALDITVQFPYVKVIMLSSLDQDDEIFNEAFLNGAYDYVYKYDFEQLPEVILLAYQNKSSKYGDRLRKLVYEKKRSMLSDGDCSLLRAILDGKTQYQISVELSVSLAAVKKHVGRIMKKFRWEKSSLELAEKCKKWGLLDP</sequence>
<evidence type="ECO:0000313" key="9">
    <source>
        <dbReference type="Proteomes" id="UP001057134"/>
    </source>
</evidence>
<dbReference type="EMBL" id="CP027059">
    <property type="protein sequence ID" value="UQZ85817.1"/>
    <property type="molecule type" value="Genomic_DNA"/>
</dbReference>
<name>A0ABY4RUU4_9BACL</name>
<dbReference type="SUPFAM" id="SSF46894">
    <property type="entry name" value="C-terminal effector domain of the bipartite response regulators"/>
    <property type="match status" value="1"/>
</dbReference>
<dbReference type="PROSITE" id="PS50110">
    <property type="entry name" value="RESPONSE_REGULATORY"/>
    <property type="match status" value="1"/>
</dbReference>
<dbReference type="InterPro" id="IPR036388">
    <property type="entry name" value="WH-like_DNA-bd_sf"/>
</dbReference>
<dbReference type="SUPFAM" id="SSF52172">
    <property type="entry name" value="CheY-like"/>
    <property type="match status" value="1"/>
</dbReference>